<gene>
    <name evidence="1" type="ORF">HNR46_001300</name>
</gene>
<proteinExistence type="predicted"/>
<evidence type="ECO:0000313" key="1">
    <source>
        <dbReference type="EMBL" id="MBB5351066.1"/>
    </source>
</evidence>
<dbReference type="EMBL" id="JACHFD010000005">
    <property type="protein sequence ID" value="MBB5351066.1"/>
    <property type="molecule type" value="Genomic_DNA"/>
</dbReference>
<reference evidence="1 2" key="1">
    <citation type="submission" date="2020-08" db="EMBL/GenBank/DDBJ databases">
        <title>Genomic Encyclopedia of Type Strains, Phase IV (KMG-IV): sequencing the most valuable type-strain genomes for metagenomic binning, comparative biology and taxonomic classification.</title>
        <authorList>
            <person name="Goeker M."/>
        </authorList>
    </citation>
    <scope>NUCLEOTIDE SEQUENCE [LARGE SCALE GENOMIC DNA]</scope>
    <source>
        <strain evidence="1 2">YC6886</strain>
    </source>
</reference>
<accession>A0A840V1Y8</accession>
<sequence>MKRKLPGCSGKVRHRSKAGAIQHLKKLNHAQMSAYPCRHCGGWHIGKHPKKIQLRLDQLIGKAHP</sequence>
<protein>
    <submittedName>
        <fullName evidence="1">Uncharacterized protein</fullName>
    </submittedName>
</protein>
<keyword evidence="2" id="KW-1185">Reference proteome</keyword>
<comment type="caution">
    <text evidence="1">The sequence shown here is derived from an EMBL/GenBank/DDBJ whole genome shotgun (WGS) entry which is preliminary data.</text>
</comment>
<dbReference type="RefSeq" id="WP_184016917.1">
    <property type="nucleotide sequence ID" value="NZ_JACHFD010000005.1"/>
</dbReference>
<organism evidence="1 2">
    <name type="scientific">Haloferula luteola</name>
    <dbReference type="NCBI Taxonomy" id="595692"/>
    <lineage>
        <taxon>Bacteria</taxon>
        <taxon>Pseudomonadati</taxon>
        <taxon>Verrucomicrobiota</taxon>
        <taxon>Verrucomicrobiia</taxon>
        <taxon>Verrucomicrobiales</taxon>
        <taxon>Verrucomicrobiaceae</taxon>
        <taxon>Haloferula</taxon>
    </lineage>
</organism>
<name>A0A840V1Y8_9BACT</name>
<evidence type="ECO:0000313" key="2">
    <source>
        <dbReference type="Proteomes" id="UP000557717"/>
    </source>
</evidence>
<dbReference type="AlphaFoldDB" id="A0A840V1Y8"/>
<dbReference type="Proteomes" id="UP000557717">
    <property type="component" value="Unassembled WGS sequence"/>
</dbReference>